<reference evidence="2 3" key="1">
    <citation type="journal article" date="2016" name="Nat. Commun.">
        <title>Thousands of microbial genomes shed light on interconnected biogeochemical processes in an aquifer system.</title>
        <authorList>
            <person name="Anantharaman K."/>
            <person name="Brown C.T."/>
            <person name="Hug L.A."/>
            <person name="Sharon I."/>
            <person name="Castelle C.J."/>
            <person name="Probst A.J."/>
            <person name="Thomas B.C."/>
            <person name="Singh A."/>
            <person name="Wilkins M.J."/>
            <person name="Karaoz U."/>
            <person name="Brodie E.L."/>
            <person name="Williams K.H."/>
            <person name="Hubbard S.S."/>
            <person name="Banfield J.F."/>
        </authorList>
    </citation>
    <scope>NUCLEOTIDE SEQUENCE [LARGE SCALE GENOMIC DNA]</scope>
</reference>
<sequence length="278" mass="31322">MENTIVEMLIPHNDPNGLRIIKLAGWIGRAFVIPRADIKEIKALKEASHPAVYFLIGEEDGKATVYIGQTDNFERRLNQQVVAKNYWDIAMVFTGELDIDVQYLEYICTKEARESGRYEIKNATGTPGRNISDFQRVANNKFFENIKFVVSLLSYPIFQEVPKEQQADKIYHLKLSRSNDVLGRGALLSSGEFVVYAGSMARIVEAKSFQGRKGSGLRKQLIDEGVLQNQDGISYIFTKDYIFGSPSAAGYVITGMSTNGWTSWKDKNGKTLDENVRK</sequence>
<evidence type="ECO:0000259" key="1">
    <source>
        <dbReference type="Pfam" id="PF14267"/>
    </source>
</evidence>
<organism evidence="2 3">
    <name type="scientific">Candidatus Wolfebacteria bacterium RIFOXYD1_FULL_48_65</name>
    <dbReference type="NCBI Taxonomy" id="1802561"/>
    <lineage>
        <taxon>Bacteria</taxon>
        <taxon>Candidatus Wolfeibacteriota</taxon>
    </lineage>
</organism>
<dbReference type="Proteomes" id="UP000179057">
    <property type="component" value="Unassembled WGS sequence"/>
</dbReference>
<accession>A0A1F8DZP0</accession>
<dbReference type="AlphaFoldDB" id="A0A1F8DZP0"/>
<feature type="domain" description="DUF4357" evidence="1">
    <location>
        <begin position="218"/>
        <end position="272"/>
    </location>
</feature>
<proteinExistence type="predicted"/>
<dbReference type="EMBL" id="MGIV01000018">
    <property type="protein sequence ID" value="OGM93986.1"/>
    <property type="molecule type" value="Genomic_DNA"/>
</dbReference>
<dbReference type="Pfam" id="PF14267">
    <property type="entry name" value="DUF4357"/>
    <property type="match status" value="1"/>
</dbReference>
<protein>
    <recommendedName>
        <fullName evidence="1">DUF4357 domain-containing protein</fullName>
    </recommendedName>
</protein>
<dbReference type="CDD" id="cd10447">
    <property type="entry name" value="GIY-YIG_unchar_2"/>
    <property type="match status" value="1"/>
</dbReference>
<comment type="caution">
    <text evidence="2">The sequence shown here is derived from an EMBL/GenBank/DDBJ whole genome shotgun (WGS) entry which is preliminary data.</text>
</comment>
<name>A0A1F8DZP0_9BACT</name>
<evidence type="ECO:0000313" key="3">
    <source>
        <dbReference type="Proteomes" id="UP000179057"/>
    </source>
</evidence>
<dbReference type="InterPro" id="IPR025579">
    <property type="entry name" value="DUF4357"/>
</dbReference>
<gene>
    <name evidence="2" type="ORF">A2610_03665</name>
</gene>
<evidence type="ECO:0000313" key="2">
    <source>
        <dbReference type="EMBL" id="OGM93986.1"/>
    </source>
</evidence>